<gene>
    <name evidence="3" type="ORF">EWH70_23260</name>
</gene>
<dbReference type="EMBL" id="SFCC01000012">
    <property type="protein sequence ID" value="RZQ61537.1"/>
    <property type="molecule type" value="Genomic_DNA"/>
</dbReference>
<dbReference type="Proteomes" id="UP000292003">
    <property type="component" value="Unassembled WGS sequence"/>
</dbReference>
<dbReference type="InterPro" id="IPR003115">
    <property type="entry name" value="ParB_N"/>
</dbReference>
<sequence length="265" mass="28794">MYVITGGEDGIADVPIENVARADSPRSRGVDPAHARVLAERAGELDPILVHRATMRVIDGAHRLEAARLTGARTIRVRFFDGSEADAFVQSVRANVAHGLPLSLADRKAAAARIVGSHPQWSDRMIAEVTGLAHKTVGAVRRKSTGENPQSATRVGRDGRVRRLPTAAAAEPAREPAEPVVRAQGVDWDALVRRLRTDPSLRHTESGRTLLRWLNAGPRTVNEPAELAETVPQHCLSAVVALARHNADSWQRLASRLDRRLEGHA</sequence>
<feature type="region of interest" description="Disordered" evidence="1">
    <location>
        <begin position="141"/>
        <end position="178"/>
    </location>
</feature>
<name>A0A4Q7J3J7_9PSEU</name>
<feature type="domain" description="ParB-like N-terminal" evidence="2">
    <location>
        <begin position="12"/>
        <end position="96"/>
    </location>
</feature>
<evidence type="ECO:0000259" key="2">
    <source>
        <dbReference type="SMART" id="SM00470"/>
    </source>
</evidence>
<reference evidence="3 4" key="1">
    <citation type="submission" date="2019-02" db="EMBL/GenBank/DDBJ databases">
        <title>Draft genome sequence of Amycolatopsis sp. 8-3EHSu isolated from roots of Suaeda maritima.</title>
        <authorList>
            <person name="Duangmal K."/>
            <person name="Chantavorakit T."/>
        </authorList>
    </citation>
    <scope>NUCLEOTIDE SEQUENCE [LARGE SCALE GENOMIC DNA]</scope>
    <source>
        <strain evidence="3 4">8-3EHSu</strain>
    </source>
</reference>
<dbReference type="SMART" id="SM00470">
    <property type="entry name" value="ParB"/>
    <property type="match status" value="1"/>
</dbReference>
<dbReference type="AlphaFoldDB" id="A0A4Q7J3J7"/>
<dbReference type="InterPro" id="IPR036086">
    <property type="entry name" value="ParB/Sulfiredoxin_sf"/>
</dbReference>
<proteinExistence type="predicted"/>
<organism evidence="3 4">
    <name type="scientific">Amycolatopsis suaedae</name>
    <dbReference type="NCBI Taxonomy" id="2510978"/>
    <lineage>
        <taxon>Bacteria</taxon>
        <taxon>Bacillati</taxon>
        <taxon>Actinomycetota</taxon>
        <taxon>Actinomycetes</taxon>
        <taxon>Pseudonocardiales</taxon>
        <taxon>Pseudonocardiaceae</taxon>
        <taxon>Amycolatopsis</taxon>
    </lineage>
</organism>
<accession>A0A4Q7J3J7</accession>
<dbReference type="OrthoDB" id="3701787at2"/>
<evidence type="ECO:0000313" key="3">
    <source>
        <dbReference type="EMBL" id="RZQ61537.1"/>
    </source>
</evidence>
<comment type="caution">
    <text evidence="3">The sequence shown here is derived from an EMBL/GenBank/DDBJ whole genome shotgun (WGS) entry which is preliminary data.</text>
</comment>
<dbReference type="SUPFAM" id="SSF110849">
    <property type="entry name" value="ParB/Sulfiredoxin"/>
    <property type="match status" value="1"/>
</dbReference>
<evidence type="ECO:0000256" key="1">
    <source>
        <dbReference type="SAM" id="MobiDB-lite"/>
    </source>
</evidence>
<protein>
    <submittedName>
        <fullName evidence="3">Streptomycin biosynthesis protein</fullName>
    </submittedName>
</protein>
<dbReference type="Gene3D" id="3.90.1530.10">
    <property type="entry name" value="Conserved hypothetical protein from pyrococcus furiosus pfu- 392566-001, ParB domain"/>
    <property type="match status" value="1"/>
</dbReference>
<evidence type="ECO:0000313" key="4">
    <source>
        <dbReference type="Proteomes" id="UP000292003"/>
    </source>
</evidence>
<keyword evidence="4" id="KW-1185">Reference proteome</keyword>